<name>A0A0E9RBN1_ANGAN</name>
<organism evidence="2">
    <name type="scientific">Anguilla anguilla</name>
    <name type="common">European freshwater eel</name>
    <name type="synonym">Muraena anguilla</name>
    <dbReference type="NCBI Taxonomy" id="7936"/>
    <lineage>
        <taxon>Eukaryota</taxon>
        <taxon>Metazoa</taxon>
        <taxon>Chordata</taxon>
        <taxon>Craniata</taxon>
        <taxon>Vertebrata</taxon>
        <taxon>Euteleostomi</taxon>
        <taxon>Actinopterygii</taxon>
        <taxon>Neopterygii</taxon>
        <taxon>Teleostei</taxon>
        <taxon>Anguilliformes</taxon>
        <taxon>Anguillidae</taxon>
        <taxon>Anguilla</taxon>
    </lineage>
</organism>
<evidence type="ECO:0000256" key="1">
    <source>
        <dbReference type="SAM" id="MobiDB-lite"/>
    </source>
</evidence>
<sequence length="43" mass="5014">MAMPAFTNNQQTKLSTSDSSSKDAIRNLPFTWFYFHLMIVFIL</sequence>
<evidence type="ECO:0000313" key="2">
    <source>
        <dbReference type="EMBL" id="JAH26504.1"/>
    </source>
</evidence>
<dbReference type="AlphaFoldDB" id="A0A0E9RBN1"/>
<proteinExistence type="predicted"/>
<feature type="compositionally biased region" description="Low complexity" evidence="1">
    <location>
        <begin position="10"/>
        <end position="19"/>
    </location>
</feature>
<dbReference type="EMBL" id="GBXM01082073">
    <property type="protein sequence ID" value="JAH26504.1"/>
    <property type="molecule type" value="Transcribed_RNA"/>
</dbReference>
<accession>A0A0E9RBN1</accession>
<feature type="region of interest" description="Disordered" evidence="1">
    <location>
        <begin position="1"/>
        <end position="22"/>
    </location>
</feature>
<protein>
    <submittedName>
        <fullName evidence="2">Uncharacterized protein</fullName>
    </submittedName>
</protein>
<reference evidence="2" key="1">
    <citation type="submission" date="2014-11" db="EMBL/GenBank/DDBJ databases">
        <authorList>
            <person name="Amaro Gonzalez C."/>
        </authorList>
    </citation>
    <scope>NUCLEOTIDE SEQUENCE</scope>
</reference>
<reference evidence="2" key="2">
    <citation type="journal article" date="2015" name="Fish Shellfish Immunol.">
        <title>Early steps in the European eel (Anguilla anguilla)-Vibrio vulnificus interaction in the gills: Role of the RtxA13 toxin.</title>
        <authorList>
            <person name="Callol A."/>
            <person name="Pajuelo D."/>
            <person name="Ebbesson L."/>
            <person name="Teles M."/>
            <person name="MacKenzie S."/>
            <person name="Amaro C."/>
        </authorList>
    </citation>
    <scope>NUCLEOTIDE SEQUENCE</scope>
</reference>